<organism evidence="2 3">
    <name type="scientific">Comamonas resistens</name>
    <dbReference type="NCBI Taxonomy" id="3046670"/>
    <lineage>
        <taxon>Bacteria</taxon>
        <taxon>Pseudomonadati</taxon>
        <taxon>Pseudomonadota</taxon>
        <taxon>Betaproteobacteria</taxon>
        <taxon>Burkholderiales</taxon>
        <taxon>Comamonadaceae</taxon>
        <taxon>Comamonas</taxon>
    </lineage>
</organism>
<evidence type="ECO:0000313" key="3">
    <source>
        <dbReference type="Proteomes" id="UP001240697"/>
    </source>
</evidence>
<dbReference type="InterPro" id="IPR056918">
    <property type="entry name" value="8xMP"/>
</dbReference>
<accession>A0ABY8SRX7</accession>
<dbReference type="Pfam" id="PF24838">
    <property type="entry name" value="8xMP"/>
    <property type="match status" value="1"/>
</dbReference>
<keyword evidence="1" id="KW-1133">Transmembrane helix</keyword>
<dbReference type="Proteomes" id="UP001240697">
    <property type="component" value="Chromosome"/>
</dbReference>
<feature type="transmembrane region" description="Helical" evidence="1">
    <location>
        <begin position="174"/>
        <end position="194"/>
    </location>
</feature>
<gene>
    <name evidence="2" type="ORF">QMY55_19735</name>
</gene>
<evidence type="ECO:0000313" key="2">
    <source>
        <dbReference type="EMBL" id="WHS64699.1"/>
    </source>
</evidence>
<keyword evidence="1" id="KW-0812">Transmembrane</keyword>
<name>A0ABY8SRX7_9BURK</name>
<sequence>MMRKNNDFPGRQPGLDNGLNKNEFSAENQDLEALKSLFKTALETRNFEISMLVQRNNFFMIFQGVLFAGMIQSAHQKPVVSFMVCIVGLFVSFYQMQMASGAKFWQEYWEAALHDLEKNLIKYLMKSSVNRSLLIQLFHKDENRYKQMVASNLDSGRYFITNKLILKKYSVSRVPIYVAIALTITWLLLVICTLREYPPLSIPSFITGFV</sequence>
<evidence type="ECO:0008006" key="4">
    <source>
        <dbReference type="Google" id="ProtNLM"/>
    </source>
</evidence>
<protein>
    <recommendedName>
        <fullName evidence="4">SMODS and SLOG-associating 2TM effector domain-containing protein</fullName>
    </recommendedName>
</protein>
<evidence type="ECO:0000256" key="1">
    <source>
        <dbReference type="SAM" id="Phobius"/>
    </source>
</evidence>
<dbReference type="RefSeq" id="WP_283485812.1">
    <property type="nucleotide sequence ID" value="NZ_CP125947.1"/>
</dbReference>
<proteinExistence type="predicted"/>
<feature type="transmembrane region" description="Helical" evidence="1">
    <location>
        <begin position="79"/>
        <end position="96"/>
    </location>
</feature>
<reference evidence="2 3" key="1">
    <citation type="submission" date="2023-05" db="EMBL/GenBank/DDBJ databases">
        <authorList>
            <person name="Yin Y."/>
            <person name="Lu Z."/>
        </authorList>
    </citation>
    <scope>NUCLEOTIDE SEQUENCE [LARGE SCALE GENOMIC DNA]</scope>
    <source>
        <strain evidence="2 3">ZM22</strain>
    </source>
</reference>
<keyword evidence="3" id="KW-1185">Reference proteome</keyword>
<dbReference type="EMBL" id="CP125947">
    <property type="protein sequence ID" value="WHS64699.1"/>
    <property type="molecule type" value="Genomic_DNA"/>
</dbReference>
<keyword evidence="1" id="KW-0472">Membrane</keyword>